<feature type="domain" description="Penicillin-binding protein transpeptidase" evidence="21">
    <location>
        <begin position="485"/>
        <end position="710"/>
    </location>
</feature>
<evidence type="ECO:0000256" key="9">
    <source>
        <dbReference type="ARBA" id="ARBA00022801"/>
    </source>
</evidence>
<dbReference type="SUPFAM" id="SSF53955">
    <property type="entry name" value="Lysozyme-like"/>
    <property type="match status" value="1"/>
</dbReference>
<dbReference type="InterPro" id="IPR012338">
    <property type="entry name" value="Beta-lactam/transpept-like"/>
</dbReference>
<dbReference type="GO" id="GO:0004180">
    <property type="term" value="F:carboxypeptidase activity"/>
    <property type="evidence" value="ECO:0007669"/>
    <property type="project" value="UniProtKB-KW"/>
</dbReference>
<dbReference type="Gene3D" id="3.40.710.10">
    <property type="entry name" value="DD-peptidase/beta-lactamase superfamily"/>
    <property type="match status" value="1"/>
</dbReference>
<evidence type="ECO:0000313" key="24">
    <source>
        <dbReference type="EMBL" id="CUS41795.1"/>
    </source>
</evidence>
<dbReference type="PIRSF" id="PIRSF002799">
    <property type="entry name" value="PBP_1b"/>
    <property type="match status" value="1"/>
</dbReference>
<feature type="compositionally biased region" description="Low complexity" evidence="19">
    <location>
        <begin position="26"/>
        <end position="60"/>
    </location>
</feature>
<feature type="transmembrane region" description="Helical" evidence="20">
    <location>
        <begin position="79"/>
        <end position="97"/>
    </location>
</feature>
<evidence type="ECO:0000256" key="15">
    <source>
        <dbReference type="ARBA" id="ARBA00023316"/>
    </source>
</evidence>
<comment type="subcellular location">
    <subcellularLocation>
        <location evidence="2">Cell membrane</location>
    </subcellularLocation>
</comment>
<evidence type="ECO:0000256" key="6">
    <source>
        <dbReference type="ARBA" id="ARBA00022670"/>
    </source>
</evidence>
<evidence type="ECO:0000259" key="21">
    <source>
        <dbReference type="Pfam" id="PF00905"/>
    </source>
</evidence>
<dbReference type="GO" id="GO:0071555">
    <property type="term" value="P:cell wall organization"/>
    <property type="evidence" value="ECO:0007669"/>
    <property type="project" value="UniProtKB-KW"/>
</dbReference>
<dbReference type="Gene3D" id="3.30.2060.10">
    <property type="entry name" value="Penicillin-binding protein 1b domain"/>
    <property type="match status" value="1"/>
</dbReference>
<evidence type="ECO:0000259" key="22">
    <source>
        <dbReference type="Pfam" id="PF00912"/>
    </source>
</evidence>
<evidence type="ECO:0000256" key="13">
    <source>
        <dbReference type="ARBA" id="ARBA00023251"/>
    </source>
</evidence>
<dbReference type="SUPFAM" id="SSF56601">
    <property type="entry name" value="beta-lactamase/transpeptidase-like"/>
    <property type="match status" value="1"/>
</dbReference>
<feature type="region of interest" description="Disordered" evidence="19">
    <location>
        <begin position="1"/>
        <end position="73"/>
    </location>
</feature>
<comment type="function">
    <text evidence="1">Cell wall formation. Synthesis of cross-linked peptidoglycan from the lipid intermediates. The enzyme has a penicillin-insensitive transglycosylase N-terminal domain (formation of linear glycan strands) and a penicillin-sensitive transpeptidase C-terminal domain (cross-linking of the peptide subunits).</text>
</comment>
<dbReference type="InterPro" id="IPR011813">
    <property type="entry name" value="PBP_1b"/>
</dbReference>
<keyword evidence="13" id="KW-0046">Antibiotic resistance</keyword>
<keyword evidence="11" id="KW-0573">Peptidoglycan synthesis</keyword>
<keyword evidence="8 24" id="KW-0808">Transferase</keyword>
<sequence>MSSPTNNSGADSNKKAPKRRSPTAQKPAAASASNGKKSSTVTRKSAPKTTKAAAPTVKKSQGTPPPAPPTKKSTHWRRLFVLGSLAAVLLFGIWLVYLDAKVRAEFDGKKWALPAKVYARPLTLYPGKSLSAEQLRAELQWADYTRSSGASRVGSYDERGERWFIYRRAFPFWDGAEATRRLTVRIHDGHITELTDGQGDVALVRLEPQYIGGIFPAHNEDRELIKLSEAPAQLVAALIVTEDKAYFDHWGVSARGIARAMMANMRAGGMVQGGSTLTQQLVKNFFLTNERSLQRKIQEALMALLLERHYSKEEILQAYLNEVYLGQAGRRAIHGFGLASRFYFGKPLNELQTSEIAMLVGLVKGASFYNPRRNPERAKQRRDLVLGLMEENGIISTAERIRAQGQSLETASPRRAGQREYPAFLELAKDQLQRNYRLADLQSEGLHIFTTLDPWVQHAVEDAAANQLSLLERRQPELRDQLETAAVITSVDGGEIRALLGSRKAEFFGFNRAIAAQRSIGSLAKPAVYLAALESGRYHWGSLLDDGPVTVAGPSEQLWQPKNYDHQSHGEVPMIDALARSYNQATARLGMQVGLQNVVAEFAKLGVEQPLPPYPSLLLGAISMSPLDVAHMYQTIASQGFVMPLRTIEAVTTASGETLSSYAIQGEQAYDPNMIQWLRYGLEQVAERGTAKALGQSFGVRLAAKTGTSDDQRDAWLAGFDNRHLGVIWVGRDDNQPMPFTGSSAALPIWRDTFKRVGVEPLLPASGLVNAAVDERGILLGDNCRGSIYPFLPDRLDSTAKPCEAAAQESKGKRSWLDWLF</sequence>
<evidence type="ECO:0000256" key="20">
    <source>
        <dbReference type="SAM" id="Phobius"/>
    </source>
</evidence>
<evidence type="ECO:0000256" key="4">
    <source>
        <dbReference type="ARBA" id="ARBA00022475"/>
    </source>
</evidence>
<dbReference type="GO" id="GO:0006508">
    <property type="term" value="P:proteolysis"/>
    <property type="evidence" value="ECO:0007669"/>
    <property type="project" value="UniProtKB-KW"/>
</dbReference>
<comment type="catalytic activity">
    <reaction evidence="18">
        <text>[GlcNAc-(1-&gt;4)-Mur2Ac(oyl-L-Ala-gamma-D-Glu-L-Lys-D-Ala-D-Ala)](n)-di-trans,octa-cis-undecaprenyl diphosphate + beta-D-GlcNAc-(1-&gt;4)-Mur2Ac(oyl-L-Ala-gamma-D-Glu-L-Lys-D-Ala-D-Ala)-di-trans,octa-cis-undecaprenyl diphosphate = [GlcNAc-(1-&gt;4)-Mur2Ac(oyl-L-Ala-gamma-D-Glu-L-Lys-D-Ala-D-Ala)](n+1)-di-trans,octa-cis-undecaprenyl diphosphate + di-trans,octa-cis-undecaprenyl diphosphate + H(+)</text>
        <dbReference type="Rhea" id="RHEA:23708"/>
        <dbReference type="Rhea" id="RHEA-COMP:9602"/>
        <dbReference type="Rhea" id="RHEA-COMP:9603"/>
        <dbReference type="ChEBI" id="CHEBI:15378"/>
        <dbReference type="ChEBI" id="CHEBI:58405"/>
        <dbReference type="ChEBI" id="CHEBI:60033"/>
        <dbReference type="ChEBI" id="CHEBI:78435"/>
        <dbReference type="EC" id="2.4.99.28"/>
    </reaction>
</comment>
<keyword evidence="10" id="KW-0133">Cell shape</keyword>
<keyword evidence="14" id="KW-0511">Multifunctional enzyme</keyword>
<gene>
    <name evidence="24" type="ORF">MGWOODY_Tha1520</name>
</gene>
<dbReference type="InterPro" id="IPR028166">
    <property type="entry name" value="UB2H"/>
</dbReference>
<protein>
    <recommendedName>
        <fullName evidence="3">Penicillin-binding protein 1B</fullName>
        <ecNumber evidence="17">2.4.99.28</ecNumber>
    </recommendedName>
    <alternativeName>
        <fullName evidence="16">Murein polymerase</fullName>
    </alternativeName>
</protein>
<dbReference type="GO" id="GO:0009274">
    <property type="term" value="C:peptidoglycan-based cell wall"/>
    <property type="evidence" value="ECO:0007669"/>
    <property type="project" value="InterPro"/>
</dbReference>
<name>A0A160TBM0_9ZZZZ</name>
<keyword evidence="5" id="KW-0121">Carboxypeptidase</keyword>
<accession>A0A160TBM0</accession>
<dbReference type="Gene3D" id="1.10.3810.10">
    <property type="entry name" value="Biosynthetic peptidoglycan transglycosylase-like"/>
    <property type="match status" value="1"/>
</dbReference>
<dbReference type="GO" id="GO:0009252">
    <property type="term" value="P:peptidoglycan biosynthetic process"/>
    <property type="evidence" value="ECO:0007669"/>
    <property type="project" value="UniProtKB-KW"/>
</dbReference>
<evidence type="ECO:0000256" key="10">
    <source>
        <dbReference type="ARBA" id="ARBA00022960"/>
    </source>
</evidence>
<dbReference type="PANTHER" id="PTHR32282:SF11">
    <property type="entry name" value="PENICILLIN-BINDING PROTEIN 1B"/>
    <property type="match status" value="1"/>
</dbReference>
<dbReference type="Pfam" id="PF00905">
    <property type="entry name" value="Transpeptidase"/>
    <property type="match status" value="1"/>
</dbReference>
<dbReference type="NCBIfam" id="TIGR02071">
    <property type="entry name" value="PBP_1b"/>
    <property type="match status" value="1"/>
</dbReference>
<keyword evidence="4" id="KW-1003">Cell membrane</keyword>
<evidence type="ECO:0000256" key="18">
    <source>
        <dbReference type="ARBA" id="ARBA00049902"/>
    </source>
</evidence>
<dbReference type="GO" id="GO:0008360">
    <property type="term" value="P:regulation of cell shape"/>
    <property type="evidence" value="ECO:0007669"/>
    <property type="project" value="UniProtKB-KW"/>
</dbReference>
<dbReference type="EC" id="2.4.99.28" evidence="17"/>
<keyword evidence="6" id="KW-0645">Protease</keyword>
<dbReference type="Pfam" id="PF00912">
    <property type="entry name" value="Transgly"/>
    <property type="match status" value="1"/>
</dbReference>
<evidence type="ECO:0000259" key="23">
    <source>
        <dbReference type="Pfam" id="PF14814"/>
    </source>
</evidence>
<evidence type="ECO:0000256" key="7">
    <source>
        <dbReference type="ARBA" id="ARBA00022676"/>
    </source>
</evidence>
<dbReference type="InterPro" id="IPR036950">
    <property type="entry name" value="PBP_transglycosylase"/>
</dbReference>
<feature type="compositionally biased region" description="Polar residues" evidence="19">
    <location>
        <begin position="1"/>
        <end position="11"/>
    </location>
</feature>
<dbReference type="GO" id="GO:0005886">
    <property type="term" value="C:plasma membrane"/>
    <property type="evidence" value="ECO:0007669"/>
    <property type="project" value="UniProtKB-SubCell"/>
</dbReference>
<evidence type="ECO:0000256" key="8">
    <source>
        <dbReference type="ARBA" id="ARBA00022679"/>
    </source>
</evidence>
<keyword evidence="7 24" id="KW-0328">Glycosyltransferase</keyword>
<dbReference type="GO" id="GO:0008955">
    <property type="term" value="F:peptidoglycan glycosyltransferase activity"/>
    <property type="evidence" value="ECO:0007669"/>
    <property type="project" value="UniProtKB-EC"/>
</dbReference>
<evidence type="ECO:0000256" key="5">
    <source>
        <dbReference type="ARBA" id="ARBA00022645"/>
    </source>
</evidence>
<dbReference type="Pfam" id="PF14814">
    <property type="entry name" value="UB2H"/>
    <property type="match status" value="1"/>
</dbReference>
<dbReference type="FunFam" id="1.10.3810.10:FF:000001">
    <property type="entry name" value="Penicillin-binding protein 1A"/>
    <property type="match status" value="1"/>
</dbReference>
<evidence type="ECO:0000256" key="11">
    <source>
        <dbReference type="ARBA" id="ARBA00022984"/>
    </source>
</evidence>
<evidence type="ECO:0000256" key="3">
    <source>
        <dbReference type="ARBA" id="ARBA00018637"/>
    </source>
</evidence>
<dbReference type="InterPro" id="IPR001460">
    <property type="entry name" value="PCN-bd_Tpept"/>
</dbReference>
<evidence type="ECO:0000256" key="17">
    <source>
        <dbReference type="ARBA" id="ARBA00044770"/>
    </source>
</evidence>
<evidence type="ECO:0000256" key="1">
    <source>
        <dbReference type="ARBA" id="ARBA00002624"/>
    </source>
</evidence>
<reference evidence="24" key="1">
    <citation type="submission" date="2015-10" db="EMBL/GenBank/DDBJ databases">
        <authorList>
            <person name="Gilbert D.G."/>
        </authorList>
    </citation>
    <scope>NUCLEOTIDE SEQUENCE</scope>
</reference>
<keyword evidence="20" id="KW-0812">Transmembrane</keyword>
<keyword evidence="9" id="KW-0378">Hydrolase</keyword>
<dbReference type="AlphaFoldDB" id="A0A160TBM0"/>
<proteinExistence type="predicted"/>
<evidence type="ECO:0000256" key="12">
    <source>
        <dbReference type="ARBA" id="ARBA00023136"/>
    </source>
</evidence>
<evidence type="ECO:0000256" key="14">
    <source>
        <dbReference type="ARBA" id="ARBA00023268"/>
    </source>
</evidence>
<dbReference type="GO" id="GO:0030288">
    <property type="term" value="C:outer membrane-bounded periplasmic space"/>
    <property type="evidence" value="ECO:0007669"/>
    <property type="project" value="TreeGrafter"/>
</dbReference>
<feature type="domain" description="Bifunctional transglycosylase second" evidence="23">
    <location>
        <begin position="124"/>
        <end position="206"/>
    </location>
</feature>
<evidence type="ECO:0000256" key="16">
    <source>
        <dbReference type="ARBA" id="ARBA00032454"/>
    </source>
</evidence>
<evidence type="ECO:0000256" key="19">
    <source>
        <dbReference type="SAM" id="MobiDB-lite"/>
    </source>
</evidence>
<keyword evidence="15" id="KW-0961">Cell wall biogenesis/degradation</keyword>
<keyword evidence="20" id="KW-1133">Transmembrane helix</keyword>
<dbReference type="PANTHER" id="PTHR32282">
    <property type="entry name" value="BINDING PROTEIN TRANSPEPTIDASE, PUTATIVE-RELATED"/>
    <property type="match status" value="1"/>
</dbReference>
<dbReference type="InterPro" id="IPR050396">
    <property type="entry name" value="Glycosyltr_51/Transpeptidase"/>
</dbReference>
<dbReference type="GO" id="GO:0046677">
    <property type="term" value="P:response to antibiotic"/>
    <property type="evidence" value="ECO:0007669"/>
    <property type="project" value="UniProtKB-KW"/>
</dbReference>
<dbReference type="InterPro" id="IPR023346">
    <property type="entry name" value="Lysozyme-like_dom_sf"/>
</dbReference>
<organism evidence="24">
    <name type="scientific">hydrothermal vent metagenome</name>
    <dbReference type="NCBI Taxonomy" id="652676"/>
    <lineage>
        <taxon>unclassified sequences</taxon>
        <taxon>metagenomes</taxon>
        <taxon>ecological metagenomes</taxon>
    </lineage>
</organism>
<dbReference type="GO" id="GO:0008658">
    <property type="term" value="F:penicillin binding"/>
    <property type="evidence" value="ECO:0007669"/>
    <property type="project" value="InterPro"/>
</dbReference>
<evidence type="ECO:0000256" key="2">
    <source>
        <dbReference type="ARBA" id="ARBA00004236"/>
    </source>
</evidence>
<dbReference type="InterPro" id="IPR001264">
    <property type="entry name" value="Glyco_trans_51"/>
</dbReference>
<dbReference type="EMBL" id="CZQC01000053">
    <property type="protein sequence ID" value="CUS41795.1"/>
    <property type="molecule type" value="Genomic_DNA"/>
</dbReference>
<feature type="domain" description="Glycosyl transferase family 51" evidence="22">
    <location>
        <begin position="218"/>
        <end position="389"/>
    </location>
</feature>
<keyword evidence="12 20" id="KW-0472">Membrane</keyword>